<evidence type="ECO:0000256" key="6">
    <source>
        <dbReference type="ARBA" id="ARBA00022989"/>
    </source>
</evidence>
<keyword evidence="4" id="KW-0808">Transferase</keyword>
<dbReference type="GO" id="GO:0005886">
    <property type="term" value="C:plasma membrane"/>
    <property type="evidence" value="ECO:0007669"/>
    <property type="project" value="UniProtKB-SubCell"/>
</dbReference>
<feature type="transmembrane region" description="Helical" evidence="8">
    <location>
        <begin position="291"/>
        <end position="309"/>
    </location>
</feature>
<evidence type="ECO:0000256" key="7">
    <source>
        <dbReference type="ARBA" id="ARBA00023136"/>
    </source>
</evidence>
<keyword evidence="2" id="KW-1003">Cell membrane</keyword>
<dbReference type="PANTHER" id="PTHR33908:SF11">
    <property type="entry name" value="MEMBRANE PROTEIN"/>
    <property type="match status" value="1"/>
</dbReference>
<dbReference type="GO" id="GO:0009103">
    <property type="term" value="P:lipopolysaccharide biosynthetic process"/>
    <property type="evidence" value="ECO:0007669"/>
    <property type="project" value="UniProtKB-ARBA"/>
</dbReference>
<feature type="transmembrane region" description="Helical" evidence="8">
    <location>
        <begin position="315"/>
        <end position="332"/>
    </location>
</feature>
<comment type="subcellular location">
    <subcellularLocation>
        <location evidence="1">Cell membrane</location>
        <topology evidence="1">Multi-pass membrane protein</topology>
    </subcellularLocation>
</comment>
<evidence type="ECO:0000313" key="10">
    <source>
        <dbReference type="EMBL" id="PIE35434.1"/>
    </source>
</evidence>
<dbReference type="GO" id="GO:0016763">
    <property type="term" value="F:pentosyltransferase activity"/>
    <property type="evidence" value="ECO:0007669"/>
    <property type="project" value="TreeGrafter"/>
</dbReference>
<gene>
    <name evidence="10" type="ORF">CSA56_04180</name>
</gene>
<evidence type="ECO:0000256" key="8">
    <source>
        <dbReference type="SAM" id="Phobius"/>
    </source>
</evidence>
<evidence type="ECO:0000256" key="2">
    <source>
        <dbReference type="ARBA" id="ARBA00022475"/>
    </source>
</evidence>
<accession>A0A2G6KIF8</accession>
<feature type="transmembrane region" description="Helical" evidence="8">
    <location>
        <begin position="259"/>
        <end position="279"/>
    </location>
</feature>
<comment type="caution">
    <text evidence="10">The sequence shown here is derived from an EMBL/GenBank/DDBJ whole genome shotgun (WGS) entry which is preliminary data.</text>
</comment>
<feature type="transmembrane region" description="Helical" evidence="8">
    <location>
        <begin position="111"/>
        <end position="129"/>
    </location>
</feature>
<dbReference type="InterPro" id="IPR050297">
    <property type="entry name" value="LipidA_mod_glycosyltrf_83"/>
</dbReference>
<dbReference type="Proteomes" id="UP000230821">
    <property type="component" value="Unassembled WGS sequence"/>
</dbReference>
<feature type="domain" description="Glycosyltransferase RgtA/B/C/D-like" evidence="9">
    <location>
        <begin position="61"/>
        <end position="225"/>
    </location>
</feature>
<keyword evidence="5 8" id="KW-0812">Transmembrane</keyword>
<proteinExistence type="predicted"/>
<sequence length="461" mass="52929">MTTKTVMYIWISLYMVLIGCTLKNTTPYKGDESYYIASSIRMVQSDNVIVPVYFGEARFQKPLIAYWLTTLGYKTFGIDLWSGRLPFLALSCALLMLLYKFALLLVPDYEFAALNVFLLSSATLFIEYTRVSMTDMPLTFFTTLSLYFFCKALQEPERLTRYYLFAYISAGLAYSSKGFIGIFPGLAIAVYLLLTRPAHYRKYLIRLFHPGYVLLFALLAFPWYVYAYFYHFDDLMKQFAVESSATFASNLWAIPGNLVFYPGVSLTFYLPFAPIATYLFIKKRPKIPTRFVPVLCYIGTTFLIFSLLLSRHKGRYALVVFPALTLIISYILYHSPFKKSAKTIAIAVAGLHIVVFLLYPTISGHPFTDLIQYWRNNTQGNLAAYGLTRREMSWAQALSNGDLQLHHEEGDYLLTNAEHLADFESPNILKQASRLSKIRIENGTLIKRKRTYYLIAPSRAY</sequence>
<organism evidence="10 11">
    <name type="scientific">candidate division KSB3 bacterium</name>
    <dbReference type="NCBI Taxonomy" id="2044937"/>
    <lineage>
        <taxon>Bacteria</taxon>
        <taxon>candidate division KSB3</taxon>
    </lineage>
</organism>
<evidence type="ECO:0000256" key="3">
    <source>
        <dbReference type="ARBA" id="ARBA00022676"/>
    </source>
</evidence>
<evidence type="ECO:0000256" key="1">
    <source>
        <dbReference type="ARBA" id="ARBA00004651"/>
    </source>
</evidence>
<evidence type="ECO:0000256" key="4">
    <source>
        <dbReference type="ARBA" id="ARBA00022679"/>
    </source>
</evidence>
<feature type="transmembrane region" description="Helical" evidence="8">
    <location>
        <begin position="207"/>
        <end position="229"/>
    </location>
</feature>
<feature type="transmembrane region" description="Helical" evidence="8">
    <location>
        <begin position="6"/>
        <end position="22"/>
    </location>
</feature>
<name>A0A2G6KIF8_9BACT</name>
<keyword evidence="6 8" id="KW-1133">Transmembrane helix</keyword>
<evidence type="ECO:0000259" key="9">
    <source>
        <dbReference type="Pfam" id="PF13231"/>
    </source>
</evidence>
<dbReference type="InterPro" id="IPR038731">
    <property type="entry name" value="RgtA/B/C-like"/>
</dbReference>
<protein>
    <recommendedName>
        <fullName evidence="9">Glycosyltransferase RgtA/B/C/D-like domain-containing protein</fullName>
    </recommendedName>
</protein>
<dbReference type="AlphaFoldDB" id="A0A2G6KIF8"/>
<feature type="transmembrane region" description="Helical" evidence="8">
    <location>
        <begin position="174"/>
        <end position="195"/>
    </location>
</feature>
<dbReference type="EMBL" id="PDSK01000043">
    <property type="protein sequence ID" value="PIE35434.1"/>
    <property type="molecule type" value="Genomic_DNA"/>
</dbReference>
<reference evidence="10 11" key="1">
    <citation type="submission" date="2017-10" db="EMBL/GenBank/DDBJ databases">
        <title>Novel microbial diversity and functional potential in the marine mammal oral microbiome.</title>
        <authorList>
            <person name="Dudek N.K."/>
            <person name="Sun C.L."/>
            <person name="Burstein D."/>
            <person name="Kantor R.S."/>
            <person name="Aliaga Goltsman D.S."/>
            <person name="Bik E.M."/>
            <person name="Thomas B.C."/>
            <person name="Banfield J.F."/>
            <person name="Relman D.A."/>
        </authorList>
    </citation>
    <scope>NUCLEOTIDE SEQUENCE [LARGE SCALE GENOMIC DNA]</scope>
    <source>
        <strain evidence="10">DOLJORAL78_47_16</strain>
    </source>
</reference>
<feature type="transmembrane region" description="Helical" evidence="8">
    <location>
        <begin position="85"/>
        <end position="105"/>
    </location>
</feature>
<feature type="transmembrane region" description="Helical" evidence="8">
    <location>
        <begin position="344"/>
        <end position="362"/>
    </location>
</feature>
<dbReference type="Pfam" id="PF13231">
    <property type="entry name" value="PMT_2"/>
    <property type="match status" value="1"/>
</dbReference>
<keyword evidence="3" id="KW-0328">Glycosyltransferase</keyword>
<dbReference type="PROSITE" id="PS51257">
    <property type="entry name" value="PROKAR_LIPOPROTEIN"/>
    <property type="match status" value="1"/>
</dbReference>
<keyword evidence="7 8" id="KW-0472">Membrane</keyword>
<dbReference type="PANTHER" id="PTHR33908">
    <property type="entry name" value="MANNOSYLTRANSFERASE YKCB-RELATED"/>
    <property type="match status" value="1"/>
</dbReference>
<evidence type="ECO:0000256" key="5">
    <source>
        <dbReference type="ARBA" id="ARBA00022692"/>
    </source>
</evidence>
<evidence type="ECO:0000313" key="11">
    <source>
        <dbReference type="Proteomes" id="UP000230821"/>
    </source>
</evidence>